<dbReference type="Pfam" id="PF00028">
    <property type="entry name" value="Cadherin"/>
    <property type="match status" value="2"/>
</dbReference>
<evidence type="ECO:0000259" key="5">
    <source>
        <dbReference type="PROSITE" id="PS50268"/>
    </source>
</evidence>
<evidence type="ECO:0000256" key="2">
    <source>
        <dbReference type="ARBA" id="ARBA00022737"/>
    </source>
</evidence>
<gene>
    <name evidence="6" type="ORF">ABHN84_05165</name>
</gene>
<dbReference type="SMART" id="SM00112">
    <property type="entry name" value="CA"/>
    <property type="match status" value="2"/>
</dbReference>
<comment type="subcellular location">
    <subcellularLocation>
        <location evidence="1">Membrane</location>
    </subcellularLocation>
</comment>
<protein>
    <submittedName>
        <fullName evidence="6">Retention module-containing protein</fullName>
    </submittedName>
</protein>
<keyword evidence="3" id="KW-0106">Calcium</keyword>
<dbReference type="SUPFAM" id="SSF49313">
    <property type="entry name" value="Cadherin-like"/>
    <property type="match status" value="3"/>
</dbReference>
<accession>A0ABV0FPQ1</accession>
<feature type="domain" description="Cadherin" evidence="5">
    <location>
        <begin position="662"/>
        <end position="766"/>
    </location>
</feature>
<dbReference type="InterPro" id="IPR047777">
    <property type="entry name" value="LapA-like_RM"/>
</dbReference>
<dbReference type="Gene3D" id="3.10.20.90">
    <property type="entry name" value="Phosphatidylinositol 3-kinase Catalytic Subunit, Chain A, domain 1"/>
    <property type="match status" value="1"/>
</dbReference>
<dbReference type="PROSITE" id="PS50268">
    <property type="entry name" value="CADHERIN_2"/>
    <property type="match status" value="3"/>
</dbReference>
<name>A0ABV0FPQ1_9GAMM</name>
<dbReference type="InterPro" id="IPR015919">
    <property type="entry name" value="Cadherin-like_sf"/>
</dbReference>
<dbReference type="NCBIfam" id="NF033682">
    <property type="entry name" value="retention_LapA"/>
    <property type="match status" value="1"/>
</dbReference>
<dbReference type="CDD" id="cd11304">
    <property type="entry name" value="Cadherin_repeat"/>
    <property type="match status" value="3"/>
</dbReference>
<dbReference type="NCBIfam" id="NF012211">
    <property type="entry name" value="tand_rpt_95"/>
    <property type="match status" value="4"/>
</dbReference>
<dbReference type="PANTHER" id="PTHR24027:SF438">
    <property type="entry name" value="CADHERIN 23"/>
    <property type="match status" value="1"/>
</dbReference>
<proteinExistence type="predicted"/>
<dbReference type="InterPro" id="IPR002126">
    <property type="entry name" value="Cadherin-like_dom"/>
</dbReference>
<dbReference type="InterPro" id="IPR041339">
    <property type="entry name" value="Ig-like_bac"/>
</dbReference>
<keyword evidence="4" id="KW-0472">Membrane</keyword>
<evidence type="ECO:0000256" key="4">
    <source>
        <dbReference type="ARBA" id="ARBA00023136"/>
    </source>
</evidence>
<dbReference type="Gene3D" id="2.60.40.1200">
    <property type="match status" value="3"/>
</dbReference>
<dbReference type="Gene3D" id="2.60.40.60">
    <property type="entry name" value="Cadherins"/>
    <property type="match status" value="3"/>
</dbReference>
<evidence type="ECO:0000313" key="6">
    <source>
        <dbReference type="EMBL" id="MEO3681682.1"/>
    </source>
</evidence>
<feature type="domain" description="Cadherin" evidence="5">
    <location>
        <begin position="874"/>
        <end position="930"/>
    </location>
</feature>
<dbReference type="InterPro" id="IPR039808">
    <property type="entry name" value="Cadherin"/>
</dbReference>
<keyword evidence="2" id="KW-0677">Repeat</keyword>
<evidence type="ECO:0000313" key="7">
    <source>
        <dbReference type="Proteomes" id="UP001477278"/>
    </source>
</evidence>
<comment type="caution">
    <text evidence="6">The sequence shown here is derived from an EMBL/GenBank/DDBJ whole genome shotgun (WGS) entry which is preliminary data.</text>
</comment>
<organism evidence="6 7">
    <name type="scientific">Shewanella vesiculosa</name>
    <dbReference type="NCBI Taxonomy" id="518738"/>
    <lineage>
        <taxon>Bacteria</taxon>
        <taxon>Pseudomonadati</taxon>
        <taxon>Pseudomonadota</taxon>
        <taxon>Gammaproteobacteria</taxon>
        <taxon>Alteromonadales</taxon>
        <taxon>Shewanellaceae</taxon>
        <taxon>Shewanella</taxon>
    </lineage>
</organism>
<dbReference type="InterPro" id="IPR010221">
    <property type="entry name" value="VCBS_dom"/>
</dbReference>
<dbReference type="EMBL" id="JBDPZN010000001">
    <property type="protein sequence ID" value="MEO3681682.1"/>
    <property type="molecule type" value="Genomic_DNA"/>
</dbReference>
<dbReference type="Pfam" id="PF18200">
    <property type="entry name" value="Big_11"/>
    <property type="match status" value="4"/>
</dbReference>
<feature type="domain" description="Cadherin" evidence="5">
    <location>
        <begin position="771"/>
        <end position="875"/>
    </location>
</feature>
<dbReference type="NCBIfam" id="TIGR01965">
    <property type="entry name" value="VCBS_repeat"/>
    <property type="match status" value="1"/>
</dbReference>
<dbReference type="PANTHER" id="PTHR24027">
    <property type="entry name" value="CADHERIN-23"/>
    <property type="match status" value="1"/>
</dbReference>
<dbReference type="Proteomes" id="UP001477278">
    <property type="component" value="Unassembled WGS sequence"/>
</dbReference>
<evidence type="ECO:0000256" key="1">
    <source>
        <dbReference type="ARBA" id="ARBA00004370"/>
    </source>
</evidence>
<feature type="non-terminal residue" evidence="6">
    <location>
        <position position="945"/>
    </location>
</feature>
<dbReference type="RefSeq" id="WP_347689729.1">
    <property type="nucleotide sequence ID" value="NZ_JBDPZN010000001.1"/>
</dbReference>
<keyword evidence="7" id="KW-1185">Reference proteome</keyword>
<evidence type="ECO:0000256" key="3">
    <source>
        <dbReference type="ARBA" id="ARBA00022837"/>
    </source>
</evidence>
<dbReference type="Gene3D" id="2.40.50.290">
    <property type="match status" value="1"/>
</dbReference>
<reference evidence="6 7" key="1">
    <citation type="submission" date="2024-05" db="EMBL/GenBank/DDBJ databases">
        <title>Genome sequencing of Marine Estuary Bacteria, Shewanella vesiculosa and S. baltica, and Pseudomonas syringae.</title>
        <authorList>
            <person name="Gurung A."/>
            <person name="Maclea K.S."/>
        </authorList>
    </citation>
    <scope>NUCLEOTIDE SEQUENCE [LARGE SCALE GENOMIC DNA]</scope>
    <source>
        <strain evidence="6 7">1A</strain>
    </source>
</reference>
<sequence>MESITTSKNGILSASEGTVTITINNETKELQLGQTIPAGALVSGSNEFAFVITFDDGTIFNSADTPDDAIIEQVADQQAIDEIAALQALIASGEDPTANLPETAAGTPTANQGDFGYVSVSRDGAETIANTGYDTTGQTATPTAVTQEEVLIENDSPSIVLNDVITVSEDQVAAGNVLDNDSDTDSGLSVVSFEVDGQTYPAGTEIELEGGVLVINPDGSFTFSPNEDWNGQVPVITYTTNTGETATLTIEVTPVDDASVLANDTNTVAEDTVATGNVLDNDSDVDSDLSVSSFEVDGQTYTAGTEVALEGGVLIINEDGSYTFTPNENWNGTVPVITYTTNTGVSATLTIEVTPVDDASVLANDTNTVAEDTVATGNVLDNDSDVDSDLSVSSFEVNGQTYTAGTEVALEGGVLIINEDGSYTFTPNENWNGTVPVITYTTNTGVTATLTIEVTPVDDASVLANDTNTVTEDTVATGNVLDNDGDVDSDLNVSGFEVDGQTYTAGTDVALEGGVLVINEDGSYIFTPNENWNGTVPVITYTTNTGETATLTIEVTPVNDAPTIDVVANDFTENSAAAGDVAATYNTFDEDGDALTVDFTAGTNTDGYYALINGEVVLTQAGADLINNGGTLPAIDLTVSDGSLTGQDSDTPVVSPINDAPVSDSYSFSYNENSSDSTVIGTVNAIDPEGTPVTYSIVSGNDDAWFEIDPTTGVISLTPAGVAAVANDFEALANVHNLVVGASDGVNTTNINVTLTELDVNETPEFTPPVGETSYNFTYFENSSDSTVIGTVNATDPEGTPVTYSIVSGNDDAWFEIDPVTGVISLTPAGVAAVANDFEALANVHNLVVGASDGVNTTNINVTLTELDVNEGPIGDSYNFTYFENSSDSTVIGTVNAIDPEGTPVTYSIVSGNDDAWFEIDPVTGVISLTPAGVAAVANDFEALA</sequence>